<dbReference type="Gene3D" id="3.20.20.30">
    <property type="entry name" value="Luciferase-like domain"/>
    <property type="match status" value="1"/>
</dbReference>
<evidence type="ECO:0000313" key="1">
    <source>
        <dbReference type="EMBL" id="MFD2608717.1"/>
    </source>
</evidence>
<proteinExistence type="predicted"/>
<dbReference type="InterPro" id="IPR036661">
    <property type="entry name" value="Luciferase-like_sf"/>
</dbReference>
<dbReference type="SUPFAM" id="SSF51679">
    <property type="entry name" value="Bacterial luciferase-like"/>
    <property type="match status" value="1"/>
</dbReference>
<evidence type="ECO:0000313" key="2">
    <source>
        <dbReference type="Proteomes" id="UP001597475"/>
    </source>
</evidence>
<dbReference type="Proteomes" id="UP001597475">
    <property type="component" value="Unassembled WGS sequence"/>
</dbReference>
<accession>A0ABW5P0A0</accession>
<evidence type="ECO:0008006" key="3">
    <source>
        <dbReference type="Google" id="ProtNLM"/>
    </source>
</evidence>
<name>A0ABW5P0A0_9DEIO</name>
<protein>
    <recommendedName>
        <fullName evidence="3">Luciferase-like domain-containing protein</fullName>
    </recommendedName>
</protein>
<dbReference type="RefSeq" id="WP_386843480.1">
    <property type="nucleotide sequence ID" value="NZ_JBHUMK010000014.1"/>
</dbReference>
<reference evidence="2" key="1">
    <citation type="journal article" date="2019" name="Int. J. Syst. Evol. Microbiol.">
        <title>The Global Catalogue of Microorganisms (GCM) 10K type strain sequencing project: providing services to taxonomists for standard genome sequencing and annotation.</title>
        <authorList>
            <consortium name="The Broad Institute Genomics Platform"/>
            <consortium name="The Broad Institute Genome Sequencing Center for Infectious Disease"/>
            <person name="Wu L."/>
            <person name="Ma J."/>
        </authorList>
    </citation>
    <scope>NUCLEOTIDE SEQUENCE [LARGE SCALE GENOMIC DNA]</scope>
    <source>
        <strain evidence="2">KCTC 33842</strain>
    </source>
</reference>
<keyword evidence="2" id="KW-1185">Reference proteome</keyword>
<sequence length="79" mass="9070">MKRREDPDKKMIIGMHFGDGYGSQPHAWRMSGVNPRNATDFDAMVRCAQAAERGKFDFLFFPDFLGLDWILTCPTTRPC</sequence>
<dbReference type="EMBL" id="JBHUMK010000014">
    <property type="protein sequence ID" value="MFD2608717.1"/>
    <property type="molecule type" value="Genomic_DNA"/>
</dbReference>
<comment type="caution">
    <text evidence="1">The sequence shown here is derived from an EMBL/GenBank/DDBJ whole genome shotgun (WGS) entry which is preliminary data.</text>
</comment>
<organism evidence="1 2">
    <name type="scientific">Deinococcus taklimakanensis</name>
    <dbReference type="NCBI Taxonomy" id="536443"/>
    <lineage>
        <taxon>Bacteria</taxon>
        <taxon>Thermotogati</taxon>
        <taxon>Deinococcota</taxon>
        <taxon>Deinococci</taxon>
        <taxon>Deinococcales</taxon>
        <taxon>Deinococcaceae</taxon>
        <taxon>Deinococcus</taxon>
    </lineage>
</organism>
<gene>
    <name evidence="1" type="ORF">ACFSR9_04580</name>
</gene>